<dbReference type="Proteomes" id="UP001172102">
    <property type="component" value="Unassembled WGS sequence"/>
</dbReference>
<protein>
    <recommendedName>
        <fullName evidence="2">DUF7580 domain-containing protein</fullName>
    </recommendedName>
</protein>
<comment type="caution">
    <text evidence="3">The sequence shown here is derived from an EMBL/GenBank/DDBJ whole genome shotgun (WGS) entry which is preliminary data.</text>
</comment>
<dbReference type="Pfam" id="PF24476">
    <property type="entry name" value="DUF7580"/>
    <property type="match status" value="1"/>
</dbReference>
<keyword evidence="4" id="KW-1185">Reference proteome</keyword>
<evidence type="ECO:0000259" key="2">
    <source>
        <dbReference type="Pfam" id="PF24476"/>
    </source>
</evidence>
<dbReference type="PANTHER" id="PTHR35186">
    <property type="entry name" value="ANK_REP_REGION DOMAIN-CONTAINING PROTEIN"/>
    <property type="match status" value="1"/>
</dbReference>
<dbReference type="PANTHER" id="PTHR35186:SF4">
    <property type="entry name" value="PRION-INHIBITION AND PROPAGATION HELO DOMAIN-CONTAINING PROTEIN"/>
    <property type="match status" value="1"/>
</dbReference>
<accession>A0AA40A2A4</accession>
<dbReference type="EMBL" id="JAUKUA010000006">
    <property type="protein sequence ID" value="KAK0707941.1"/>
    <property type="molecule type" value="Genomic_DNA"/>
</dbReference>
<dbReference type="InterPro" id="IPR056002">
    <property type="entry name" value="DUF7580"/>
</dbReference>
<keyword evidence="1" id="KW-0732">Signal</keyword>
<gene>
    <name evidence="3" type="ORF">B0H67DRAFT_588952</name>
</gene>
<evidence type="ECO:0000256" key="1">
    <source>
        <dbReference type="SAM" id="SignalP"/>
    </source>
</evidence>
<sequence length="550" mass="61684">MAEVAGLILAVVPLLISALEHYEDAVNPVVAFLQWKQQLPKVIRELYMENATYAQNIRLLLNQTMSDAELSDMINNPNCDGWKSADIEGALRDQLGAAYSPCMSTVDEIAEIMVTIAKCLNIKGTDKVTQQGLEAIVFANPPTPNATRFRTKFCFRERIDFTMKRRSAATLLVRLGECNTRLFGFIEKADKIQGKAQDEVPSSRVKIKFVAPLTCIRGNASEVYRALSRSWCTTHPTHHASLRLEQRLVRRGRKTRKRLPQETGGGDRFGISLLRISKFSWIDTEFRVDDGDAQLPSAPRVPAVTFSLPDAPIDPPRPLQLPEVTDICSTIESAAHPLVGFRLCPSGILRGPYEVESPPCKLSAECVALCDFLSVTKREDFSLLDLYMLAITLVSSILQLSETPWLQQLWSKQNIQFLRLRDNRDDSVDIRHPYLIQGGPGTTPSDRRQPVDGRNMLALAIMLLEIQSGTPIESVRQDQEADLTTAKRWLDMRLEAGRLSWQFAGAITSCLQCYLDPSASFSNPDFFRAVEEKVLGPLENEMQYLYGSYV</sequence>
<feature type="signal peptide" evidence="1">
    <location>
        <begin position="1"/>
        <end position="18"/>
    </location>
</feature>
<name>A0AA40A2A4_9PEZI</name>
<reference evidence="3" key="1">
    <citation type="submission" date="2023-06" db="EMBL/GenBank/DDBJ databases">
        <title>Genome-scale phylogeny and comparative genomics of the fungal order Sordariales.</title>
        <authorList>
            <consortium name="Lawrence Berkeley National Laboratory"/>
            <person name="Hensen N."/>
            <person name="Bonometti L."/>
            <person name="Westerberg I."/>
            <person name="Brannstrom I.O."/>
            <person name="Guillou S."/>
            <person name="Cros-Aarteil S."/>
            <person name="Calhoun S."/>
            <person name="Haridas S."/>
            <person name="Kuo A."/>
            <person name="Mondo S."/>
            <person name="Pangilinan J."/>
            <person name="Riley R."/>
            <person name="Labutti K."/>
            <person name="Andreopoulos B."/>
            <person name="Lipzen A."/>
            <person name="Chen C."/>
            <person name="Yanf M."/>
            <person name="Daum C."/>
            <person name="Ng V."/>
            <person name="Clum A."/>
            <person name="Steindorff A."/>
            <person name="Ohm R."/>
            <person name="Martin F."/>
            <person name="Silar P."/>
            <person name="Natvig D."/>
            <person name="Lalanne C."/>
            <person name="Gautier V."/>
            <person name="Ament-Velasquez S.L."/>
            <person name="Kruys A."/>
            <person name="Hutchinson M.I."/>
            <person name="Powell A.J."/>
            <person name="Barry K."/>
            <person name="Miller A.N."/>
            <person name="Grigoriev I.V."/>
            <person name="Debuchy R."/>
            <person name="Gladieux P."/>
            <person name="Thoren M.H."/>
            <person name="Johannesson H."/>
        </authorList>
    </citation>
    <scope>NUCLEOTIDE SEQUENCE</scope>
    <source>
        <strain evidence="3">SMH4607-1</strain>
    </source>
</reference>
<feature type="domain" description="DUF7580" evidence="2">
    <location>
        <begin position="215"/>
        <end position="542"/>
    </location>
</feature>
<evidence type="ECO:0000313" key="3">
    <source>
        <dbReference type="EMBL" id="KAK0707941.1"/>
    </source>
</evidence>
<organism evidence="3 4">
    <name type="scientific">Lasiosphaeris hirsuta</name>
    <dbReference type="NCBI Taxonomy" id="260670"/>
    <lineage>
        <taxon>Eukaryota</taxon>
        <taxon>Fungi</taxon>
        <taxon>Dikarya</taxon>
        <taxon>Ascomycota</taxon>
        <taxon>Pezizomycotina</taxon>
        <taxon>Sordariomycetes</taxon>
        <taxon>Sordariomycetidae</taxon>
        <taxon>Sordariales</taxon>
        <taxon>Lasiosphaeriaceae</taxon>
        <taxon>Lasiosphaeris</taxon>
    </lineage>
</organism>
<evidence type="ECO:0000313" key="4">
    <source>
        <dbReference type="Proteomes" id="UP001172102"/>
    </source>
</evidence>
<feature type="chain" id="PRO_5041327880" description="DUF7580 domain-containing protein" evidence="1">
    <location>
        <begin position="19"/>
        <end position="550"/>
    </location>
</feature>
<proteinExistence type="predicted"/>
<dbReference type="AlphaFoldDB" id="A0AA40A2A4"/>